<evidence type="ECO:0000313" key="2">
    <source>
        <dbReference type="EMBL" id="OXA85763.1"/>
    </source>
</evidence>
<evidence type="ECO:0008006" key="4">
    <source>
        <dbReference type="Google" id="ProtNLM"/>
    </source>
</evidence>
<evidence type="ECO:0000313" key="3">
    <source>
        <dbReference type="Proteomes" id="UP000198424"/>
    </source>
</evidence>
<dbReference type="RefSeq" id="WP_051886124.1">
    <property type="nucleotide sequence ID" value="NZ_JBEWQG010000019.1"/>
</dbReference>
<sequence length="415" mass="45644">MIKFYIKAIIISVFFIGRLGAQTANSGQLTVMPNTQFATVSDFNNSTSGNVLNDGSFIVYSDFKNDGVVSYTEANNGTTLFVGTTAQNIEGASVSDFQNVVFDNLSSLVPFHLYTNISVGKQVDFKSGIVDAASYNGKVIFKEKATHIDVSNLSFVDGKVEKRGVALFEFPVGDDLFFRPSFHGVGTDANNVYVTQYFLDNAGTTRPYTSKEDIILAIDEVEYWNTTQDLGSEKIVLSLSLDPATTPEAFFTLDPKKKLSIVRWDTALAKWVDEGGITTDPNVSGSYSKLVTSQVKGYGIFTIGIVNKPDINPNLDIVINNAISPNGDGINDSFLIEGINKYPDNRVEIYNRWGVKVYDARSYNESDNMFTGYSDGRVTVNKGAKLPTGTYFYVLKYSNGRDGIESSGYLYINNQ</sequence>
<keyword evidence="3" id="KW-1185">Reference proteome</keyword>
<comment type="caution">
    <text evidence="2">The sequence shown here is derived from an EMBL/GenBank/DDBJ whole genome shotgun (WGS) entry which is preliminary data.</text>
</comment>
<proteinExistence type="predicted"/>
<dbReference type="Proteomes" id="UP000198424">
    <property type="component" value="Unassembled WGS sequence"/>
</dbReference>
<dbReference type="InterPro" id="IPR026341">
    <property type="entry name" value="T9SS_type_B"/>
</dbReference>
<protein>
    <recommendedName>
        <fullName evidence="4">Gliding motility-associated C-terminal domain-containing protein</fullName>
    </recommendedName>
</protein>
<keyword evidence="1" id="KW-0732">Signal</keyword>
<feature type="chain" id="PRO_5045264882" description="Gliding motility-associated C-terminal domain-containing protein" evidence="1">
    <location>
        <begin position="24"/>
        <end position="415"/>
    </location>
</feature>
<dbReference type="NCBIfam" id="TIGR04131">
    <property type="entry name" value="Bac_Flav_CTERM"/>
    <property type="match status" value="1"/>
</dbReference>
<feature type="signal peptide" evidence="1">
    <location>
        <begin position="1"/>
        <end position="23"/>
    </location>
</feature>
<accession>A0ABX4C157</accession>
<dbReference type="EMBL" id="MUGY01000053">
    <property type="protein sequence ID" value="OXA85763.1"/>
    <property type="molecule type" value="Genomic_DNA"/>
</dbReference>
<reference evidence="2 3" key="1">
    <citation type="submission" date="2016-11" db="EMBL/GenBank/DDBJ databases">
        <title>Whole genomes of Flavobacteriaceae.</title>
        <authorList>
            <person name="Stine C."/>
            <person name="Li C."/>
            <person name="Tadesse D."/>
        </authorList>
    </citation>
    <scope>NUCLEOTIDE SEQUENCE [LARGE SCALE GENOMIC DNA]</scope>
    <source>
        <strain evidence="2 3">ATCC 29551</strain>
    </source>
</reference>
<name>A0ABX4C157_FLAHY</name>
<organism evidence="2 3">
    <name type="scientific">Flavobacterium hydatis</name>
    <name type="common">Cytophaga aquatilis</name>
    <dbReference type="NCBI Taxonomy" id="991"/>
    <lineage>
        <taxon>Bacteria</taxon>
        <taxon>Pseudomonadati</taxon>
        <taxon>Bacteroidota</taxon>
        <taxon>Flavobacteriia</taxon>
        <taxon>Flavobacteriales</taxon>
        <taxon>Flavobacteriaceae</taxon>
        <taxon>Flavobacterium</taxon>
    </lineage>
</organism>
<gene>
    <name evidence="2" type="ORF">B0A62_24185</name>
</gene>
<evidence type="ECO:0000256" key="1">
    <source>
        <dbReference type="SAM" id="SignalP"/>
    </source>
</evidence>
<dbReference type="Pfam" id="PF13585">
    <property type="entry name" value="CHU_C"/>
    <property type="match status" value="1"/>
</dbReference>